<reference evidence="1" key="1">
    <citation type="submission" date="2024-09" db="EMBL/GenBank/DDBJ databases">
        <title>Black Yeasts Isolated from many extreme environments.</title>
        <authorList>
            <person name="Coleine C."/>
            <person name="Stajich J.E."/>
            <person name="Selbmann L."/>
        </authorList>
    </citation>
    <scope>NUCLEOTIDE SEQUENCE</scope>
    <source>
        <strain evidence="1">CCFEE 5737</strain>
    </source>
</reference>
<protein>
    <submittedName>
        <fullName evidence="1">Uncharacterized protein</fullName>
    </submittedName>
</protein>
<organism evidence="1 2">
    <name type="scientific">Coniosporium uncinatum</name>
    <dbReference type="NCBI Taxonomy" id="93489"/>
    <lineage>
        <taxon>Eukaryota</taxon>
        <taxon>Fungi</taxon>
        <taxon>Dikarya</taxon>
        <taxon>Ascomycota</taxon>
        <taxon>Pezizomycotina</taxon>
        <taxon>Dothideomycetes</taxon>
        <taxon>Dothideomycetes incertae sedis</taxon>
        <taxon>Coniosporium</taxon>
    </lineage>
</organism>
<evidence type="ECO:0000313" key="2">
    <source>
        <dbReference type="Proteomes" id="UP001186974"/>
    </source>
</evidence>
<comment type="caution">
    <text evidence="1">The sequence shown here is derived from an EMBL/GenBank/DDBJ whole genome shotgun (WGS) entry which is preliminary data.</text>
</comment>
<evidence type="ECO:0000313" key="1">
    <source>
        <dbReference type="EMBL" id="KAK3076060.1"/>
    </source>
</evidence>
<sequence length="152" mass="17231">MRVSFVATGLLSLAGLINGLDVANLDIFEDLKEIPREWKQLHRAPASKRLHFRIAVTPPTPKLLEQTLYSVSTPGNPRYGKHLKRDEVKEMLRPVPEATAGILEWLHASGVKQEDIQDDDEWINFIASVAQAEKMMDTNFHVYESTVKPVQK</sequence>
<accession>A0ACC3DHR7</accession>
<name>A0ACC3DHR7_9PEZI</name>
<proteinExistence type="predicted"/>
<dbReference type="Proteomes" id="UP001186974">
    <property type="component" value="Unassembled WGS sequence"/>
</dbReference>
<feature type="non-terminal residue" evidence="1">
    <location>
        <position position="152"/>
    </location>
</feature>
<keyword evidence="2" id="KW-1185">Reference proteome</keyword>
<dbReference type="EMBL" id="JAWDJW010004379">
    <property type="protein sequence ID" value="KAK3076060.1"/>
    <property type="molecule type" value="Genomic_DNA"/>
</dbReference>
<gene>
    <name evidence="1" type="ORF">LTS18_013933</name>
</gene>